<dbReference type="EMBL" id="JAKLWS010000002">
    <property type="protein sequence ID" value="MCG2587599.1"/>
    <property type="molecule type" value="Genomic_DNA"/>
</dbReference>
<keyword evidence="4" id="KW-1185">Reference proteome</keyword>
<evidence type="ECO:0000256" key="1">
    <source>
        <dbReference type="ARBA" id="ARBA00006484"/>
    </source>
</evidence>
<protein>
    <submittedName>
        <fullName evidence="3">SDR family NAD(P)-dependent oxidoreductase</fullName>
    </submittedName>
</protein>
<reference evidence="3" key="2">
    <citation type="submission" date="2024-05" db="EMBL/GenBank/DDBJ databases">
        <title>Rhodohalobacter halophilus gen. nov., sp. nov., a moderately halophilic member of the family Balneolaceae.</title>
        <authorList>
            <person name="Xia J."/>
        </authorList>
    </citation>
    <scope>NUCLEOTIDE SEQUENCE</scope>
    <source>
        <strain evidence="3">WB101</strain>
    </source>
</reference>
<keyword evidence="2" id="KW-0560">Oxidoreductase</keyword>
<evidence type="ECO:0000313" key="4">
    <source>
        <dbReference type="Proteomes" id="UP001165366"/>
    </source>
</evidence>
<organism evidence="3 4">
    <name type="scientific">Rhodohalobacter sulfatireducens</name>
    <dbReference type="NCBI Taxonomy" id="2911366"/>
    <lineage>
        <taxon>Bacteria</taxon>
        <taxon>Pseudomonadati</taxon>
        <taxon>Balneolota</taxon>
        <taxon>Balneolia</taxon>
        <taxon>Balneolales</taxon>
        <taxon>Balneolaceae</taxon>
        <taxon>Rhodohalobacter</taxon>
    </lineage>
</organism>
<gene>
    <name evidence="3" type="ORF">L6773_03400</name>
</gene>
<dbReference type="Gene3D" id="3.40.50.720">
    <property type="entry name" value="NAD(P)-binding Rossmann-like Domain"/>
    <property type="match status" value="1"/>
</dbReference>
<dbReference type="PANTHER" id="PTHR42901:SF1">
    <property type="entry name" value="ALCOHOL DEHYDROGENASE"/>
    <property type="match status" value="1"/>
</dbReference>
<evidence type="ECO:0000313" key="3">
    <source>
        <dbReference type="EMBL" id="MCG2587599.1"/>
    </source>
</evidence>
<evidence type="ECO:0000256" key="2">
    <source>
        <dbReference type="ARBA" id="ARBA00023002"/>
    </source>
</evidence>
<comment type="similarity">
    <text evidence="1">Belongs to the short-chain dehydrogenases/reductases (SDR) family.</text>
</comment>
<comment type="caution">
    <text evidence="3">The sequence shown here is derived from an EMBL/GenBank/DDBJ whole genome shotgun (WGS) entry which is preliminary data.</text>
</comment>
<dbReference type="InterPro" id="IPR002347">
    <property type="entry name" value="SDR_fam"/>
</dbReference>
<dbReference type="Proteomes" id="UP001165366">
    <property type="component" value="Unassembled WGS sequence"/>
</dbReference>
<name>A0ABS9K9R9_9BACT</name>
<dbReference type="PANTHER" id="PTHR42901">
    <property type="entry name" value="ALCOHOL DEHYDROGENASE"/>
    <property type="match status" value="1"/>
</dbReference>
<dbReference type="InterPro" id="IPR036291">
    <property type="entry name" value="NAD(P)-bd_dom_sf"/>
</dbReference>
<dbReference type="SUPFAM" id="SSF51735">
    <property type="entry name" value="NAD(P)-binding Rossmann-fold domains"/>
    <property type="match status" value="1"/>
</dbReference>
<reference evidence="3" key="1">
    <citation type="submission" date="2022-01" db="EMBL/GenBank/DDBJ databases">
        <authorList>
            <person name="Wang Y."/>
        </authorList>
    </citation>
    <scope>NUCLEOTIDE SEQUENCE</scope>
    <source>
        <strain evidence="3">WB101</strain>
    </source>
</reference>
<sequence length="130" mass="14884">MNRLINKWTLIIGATSGIGKASARLFAQHKSNIITGRWNEWFENFKHELEQDYSIKVLILSFDIRDRNACQSFVSSKAKPVDKLLNNAGLALGKGSIFDADFEDWDKVIDTNIKGLLNMTRFISEKNEKY</sequence>
<proteinExistence type="inferred from homology"/>
<dbReference type="RefSeq" id="WP_237852443.1">
    <property type="nucleotide sequence ID" value="NZ_JAKLWS010000002.1"/>
</dbReference>
<dbReference type="Pfam" id="PF00106">
    <property type="entry name" value="adh_short"/>
    <property type="match status" value="1"/>
</dbReference>
<accession>A0ABS9K9R9</accession>
<dbReference type="PRINTS" id="PR00081">
    <property type="entry name" value="GDHRDH"/>
</dbReference>